<reference evidence="1" key="1">
    <citation type="submission" date="2023-04" db="EMBL/GenBank/DDBJ databases">
        <title>Ambrosiozyma monospora NBRC 10751.</title>
        <authorList>
            <person name="Ichikawa N."/>
            <person name="Sato H."/>
            <person name="Tonouchi N."/>
        </authorList>
    </citation>
    <scope>NUCLEOTIDE SEQUENCE</scope>
    <source>
        <strain evidence="1">NBRC 10751</strain>
    </source>
</reference>
<protein>
    <submittedName>
        <fullName evidence="1">Unnamed protein product</fullName>
    </submittedName>
</protein>
<evidence type="ECO:0000313" key="1">
    <source>
        <dbReference type="EMBL" id="GME72503.1"/>
    </source>
</evidence>
<proteinExistence type="predicted"/>
<keyword evidence="2" id="KW-1185">Reference proteome</keyword>
<name>A0ACB5STI1_AMBMO</name>
<dbReference type="Proteomes" id="UP001165064">
    <property type="component" value="Unassembled WGS sequence"/>
</dbReference>
<gene>
    <name evidence="1" type="ORF">Amon02_000102000</name>
</gene>
<sequence>MIISFRFSSCKNLSINPFKKTNSQITNEKVQRVHVLAIFYDLLNCEKLKLRILACNVEFGTIQVDLSGTGLSFRQLHGFDYMDDQIGIGCFSSMNMKR</sequence>
<accession>A0ACB5STI1</accession>
<evidence type="ECO:0000313" key="2">
    <source>
        <dbReference type="Proteomes" id="UP001165064"/>
    </source>
</evidence>
<organism evidence="1 2">
    <name type="scientific">Ambrosiozyma monospora</name>
    <name type="common">Yeast</name>
    <name type="synonym">Endomycopsis monosporus</name>
    <dbReference type="NCBI Taxonomy" id="43982"/>
    <lineage>
        <taxon>Eukaryota</taxon>
        <taxon>Fungi</taxon>
        <taxon>Dikarya</taxon>
        <taxon>Ascomycota</taxon>
        <taxon>Saccharomycotina</taxon>
        <taxon>Pichiomycetes</taxon>
        <taxon>Pichiales</taxon>
        <taxon>Pichiaceae</taxon>
        <taxon>Ambrosiozyma</taxon>
    </lineage>
</organism>
<dbReference type="EMBL" id="BSXS01000438">
    <property type="protein sequence ID" value="GME72503.1"/>
    <property type="molecule type" value="Genomic_DNA"/>
</dbReference>
<comment type="caution">
    <text evidence="1">The sequence shown here is derived from an EMBL/GenBank/DDBJ whole genome shotgun (WGS) entry which is preliminary data.</text>
</comment>